<dbReference type="OrthoDB" id="5383057at2759"/>
<evidence type="ECO:0000313" key="3">
    <source>
        <dbReference type="Proteomes" id="UP000748025"/>
    </source>
</evidence>
<organism evidence="2 3">
    <name type="scientific">Claviceps pusilla</name>
    <dbReference type="NCBI Taxonomy" id="123648"/>
    <lineage>
        <taxon>Eukaryota</taxon>
        <taxon>Fungi</taxon>
        <taxon>Dikarya</taxon>
        <taxon>Ascomycota</taxon>
        <taxon>Pezizomycotina</taxon>
        <taxon>Sordariomycetes</taxon>
        <taxon>Hypocreomycetidae</taxon>
        <taxon>Hypocreales</taxon>
        <taxon>Clavicipitaceae</taxon>
        <taxon>Claviceps</taxon>
    </lineage>
</organism>
<feature type="compositionally biased region" description="Polar residues" evidence="1">
    <location>
        <begin position="80"/>
        <end position="96"/>
    </location>
</feature>
<feature type="region of interest" description="Disordered" evidence="1">
    <location>
        <begin position="1"/>
        <end position="105"/>
    </location>
</feature>
<dbReference type="AlphaFoldDB" id="A0A9P7NCG5"/>
<proteinExistence type="predicted"/>
<feature type="region of interest" description="Disordered" evidence="1">
    <location>
        <begin position="141"/>
        <end position="174"/>
    </location>
</feature>
<evidence type="ECO:0000256" key="1">
    <source>
        <dbReference type="SAM" id="MobiDB-lite"/>
    </source>
</evidence>
<dbReference type="EMBL" id="SRPW01000963">
    <property type="protein sequence ID" value="KAG6010226.1"/>
    <property type="molecule type" value="Genomic_DNA"/>
</dbReference>
<evidence type="ECO:0000313" key="2">
    <source>
        <dbReference type="EMBL" id="KAG6010226.1"/>
    </source>
</evidence>
<keyword evidence="3" id="KW-1185">Reference proteome</keyword>
<protein>
    <submittedName>
        <fullName evidence="2">Uncharacterized protein</fullName>
    </submittedName>
</protein>
<gene>
    <name evidence="2" type="ORF">E4U43_008618</name>
</gene>
<reference evidence="2" key="1">
    <citation type="journal article" date="2020" name="bioRxiv">
        <title>Whole genome comparisons of ergot fungi reveals the divergence and evolution of species within the genus Claviceps are the result of varying mechanisms driving genome evolution and host range expansion.</title>
        <authorList>
            <person name="Wyka S.A."/>
            <person name="Mondo S.J."/>
            <person name="Liu M."/>
            <person name="Dettman J."/>
            <person name="Nalam V."/>
            <person name="Broders K.D."/>
        </authorList>
    </citation>
    <scope>NUCLEOTIDE SEQUENCE</scope>
    <source>
        <strain evidence="2">CCC 602</strain>
    </source>
</reference>
<dbReference type="Proteomes" id="UP000748025">
    <property type="component" value="Unassembled WGS sequence"/>
</dbReference>
<accession>A0A9P7NCG5</accession>
<sequence>MPSTQPRKPPSAGTKVHAGKNAPVTREGAGPVLSDSLAAESYETGGKFGENRDAEPENASYDPACQASSRANGAGVRGTQADTAPSYITSQYTSDTHGPHGKNLKEEDFDYQQVFDGQQRAFNAEAGSINDPGRLAEVGFEKKNAATPRAAASRDSKKLSTGTVYDGLERDVSA</sequence>
<name>A0A9P7NCG5_9HYPO</name>
<comment type="caution">
    <text evidence="2">The sequence shown here is derived from an EMBL/GenBank/DDBJ whole genome shotgun (WGS) entry which is preliminary data.</text>
</comment>